<protein>
    <submittedName>
        <fullName evidence="1">Uncharacterized protein</fullName>
    </submittedName>
</protein>
<organism evidence="1 2">
    <name type="scientific">Flavobacterium cupreum</name>
    <dbReference type="NCBI Taxonomy" id="2133766"/>
    <lineage>
        <taxon>Bacteria</taxon>
        <taxon>Pseudomonadati</taxon>
        <taxon>Bacteroidota</taxon>
        <taxon>Flavobacteriia</taxon>
        <taxon>Flavobacteriales</taxon>
        <taxon>Flavobacteriaceae</taxon>
        <taxon>Flavobacterium</taxon>
    </lineage>
</organism>
<dbReference type="EMBL" id="QWDM01000150">
    <property type="protein sequence ID" value="RUT67597.1"/>
    <property type="molecule type" value="Genomic_DNA"/>
</dbReference>
<sequence>VVVDADGALGAGRQEARGGDQAVGAALAERLGLEGVGRLVGPVQIAREGVQIAVIAVAVVGPVLGAEVAFAVAQVHRIARTHVERGVDVEFVGDEVAEAAADGRALLAAV</sequence>
<gene>
    <name evidence="1" type="ORF">D0817_25610</name>
</gene>
<dbReference type="AlphaFoldDB" id="A0A433ZZU2"/>
<comment type="caution">
    <text evidence="1">The sequence shown here is derived from an EMBL/GenBank/DDBJ whole genome shotgun (WGS) entry which is preliminary data.</text>
</comment>
<dbReference type="Proteomes" id="UP000288102">
    <property type="component" value="Unassembled WGS sequence"/>
</dbReference>
<keyword evidence="2" id="KW-1185">Reference proteome</keyword>
<proteinExistence type="predicted"/>
<reference evidence="2" key="1">
    <citation type="journal article" date="2019" name="Syst. Appl. Microbiol.">
        <title>Flavobacterium circumlabens sp. nov. and Flavobacterium cupreum sp. nov., two psychrotrophic species isolated from Antarctic environmental samples.</title>
        <authorList>
            <person name="Kralova S."/>
            <person name="Busse H.-J."/>
            <person name="Svec P."/>
            <person name="Maslanova I."/>
            <person name="Stankova E."/>
            <person name="Bartak M."/>
            <person name="Sedlacek I."/>
        </authorList>
    </citation>
    <scope>NUCLEOTIDE SEQUENCE [LARGE SCALE GENOMIC DNA]</scope>
    <source>
        <strain evidence="2">CCM 8825</strain>
    </source>
</reference>
<name>A0A433ZZU2_9FLAO</name>
<evidence type="ECO:0000313" key="2">
    <source>
        <dbReference type="Proteomes" id="UP000288102"/>
    </source>
</evidence>
<accession>A0A433ZZU2</accession>
<feature type="non-terminal residue" evidence="1">
    <location>
        <position position="110"/>
    </location>
</feature>
<feature type="non-terminal residue" evidence="1">
    <location>
        <position position="1"/>
    </location>
</feature>
<evidence type="ECO:0000313" key="1">
    <source>
        <dbReference type="EMBL" id="RUT67597.1"/>
    </source>
</evidence>